<feature type="region of interest" description="Disordered" evidence="4">
    <location>
        <begin position="1"/>
        <end position="57"/>
    </location>
</feature>
<feature type="compositionally biased region" description="Low complexity" evidence="4">
    <location>
        <begin position="402"/>
        <end position="418"/>
    </location>
</feature>
<evidence type="ECO:0000256" key="2">
    <source>
        <dbReference type="ARBA" id="ARBA00023163"/>
    </source>
</evidence>
<feature type="compositionally biased region" description="Low complexity" evidence="4">
    <location>
        <begin position="23"/>
        <end position="34"/>
    </location>
</feature>
<feature type="region of interest" description="Disordered" evidence="4">
    <location>
        <begin position="367"/>
        <end position="566"/>
    </location>
</feature>
<evidence type="ECO:0000256" key="1">
    <source>
        <dbReference type="ARBA" id="ARBA00023125"/>
    </source>
</evidence>
<sequence>MSRYPPSTHYSPPAIAGLPAQDSASSSSTSPAASRADHAVRHDRDSSLSDSETSTSLNAYSENVKDDAGAAAAQDDPYLALTSQTLNADGTPKRPMNAFMIFARKRRPQISAANQMMRTGDVSKILSKEWNSMDMSEKKFYLDQAKKLKDNFNSKYPDYVYRRRPNNSRKKRKPDMAHDDGQDAHLGDPDDPGYDETSPIDPDDALMIPSPQEVQYTRAHALSASPLYHNPHDGGSSMGPSPPPPPQSAAAACTYPYSSDFHASHSAMHPSRLPHLSPDSALPGSTVGAVRPSSMHDLGGMSHGYASQSMYQTHGQPSSMYSTQGPQTGSGMWDPNRAGTGAGARSDHPRSNWPVLPALDISLARQRSYPSTTSGHLGAPPSAAANGKSDGYSPQLPARPWSSATSSTASSSSSASTSQHYGGQGGNNAFPTLSSAFFPPGESPGASPASAASAHAHAGSHDYYSSSAARRGSTSGGQEHGYGTAYAPSGAAAHQQHQHQHQQWSQPYSRPGGATAGGGAGTASLHPISPYSMQGSPGEASSRSASGSSAHSAAPLGFWDDRFGGR</sequence>
<dbReference type="PANTHER" id="PTHR10270">
    <property type="entry name" value="SOX TRANSCRIPTION FACTOR"/>
    <property type="match status" value="1"/>
</dbReference>
<feature type="region of interest" description="Disordered" evidence="4">
    <location>
        <begin position="311"/>
        <end position="353"/>
    </location>
</feature>
<feature type="compositionally biased region" description="Low complexity" evidence="4">
    <location>
        <begin position="443"/>
        <end position="473"/>
    </location>
</feature>
<dbReference type="InterPro" id="IPR009071">
    <property type="entry name" value="HMG_box_dom"/>
</dbReference>
<dbReference type="Proteomes" id="UP000193067">
    <property type="component" value="Unassembled WGS sequence"/>
</dbReference>
<dbReference type="GO" id="GO:0005634">
    <property type="term" value="C:nucleus"/>
    <property type="evidence" value="ECO:0007669"/>
    <property type="project" value="UniProtKB-UniRule"/>
</dbReference>
<feature type="DNA-binding region" description="HMG box" evidence="3">
    <location>
        <begin position="92"/>
        <end position="160"/>
    </location>
</feature>
<dbReference type="InterPro" id="IPR050140">
    <property type="entry name" value="SRY-related_HMG-box_TF-like"/>
</dbReference>
<keyword evidence="7" id="KW-1185">Reference proteome</keyword>
<evidence type="ECO:0000256" key="4">
    <source>
        <dbReference type="SAM" id="MobiDB-lite"/>
    </source>
</evidence>
<evidence type="ECO:0000259" key="5">
    <source>
        <dbReference type="PROSITE" id="PS50118"/>
    </source>
</evidence>
<dbReference type="Pfam" id="PF00505">
    <property type="entry name" value="HMG_box"/>
    <property type="match status" value="1"/>
</dbReference>
<keyword evidence="1 3" id="KW-0238">DNA-binding</keyword>
<dbReference type="AlphaFoldDB" id="A0A1Y2IWS1"/>
<feature type="compositionally biased region" description="Polar residues" evidence="4">
    <location>
        <begin position="311"/>
        <end position="330"/>
    </location>
</feature>
<keyword evidence="2" id="KW-0804">Transcription</keyword>
<organism evidence="6 7">
    <name type="scientific">Trametes coccinea (strain BRFM310)</name>
    <name type="common">Pycnoporus coccineus</name>
    <dbReference type="NCBI Taxonomy" id="1353009"/>
    <lineage>
        <taxon>Eukaryota</taxon>
        <taxon>Fungi</taxon>
        <taxon>Dikarya</taxon>
        <taxon>Basidiomycota</taxon>
        <taxon>Agaricomycotina</taxon>
        <taxon>Agaricomycetes</taxon>
        <taxon>Polyporales</taxon>
        <taxon>Polyporaceae</taxon>
        <taxon>Trametes</taxon>
    </lineage>
</organism>
<protein>
    <recommendedName>
        <fullName evidence="5">HMG box domain-containing protein</fullName>
    </recommendedName>
</protein>
<dbReference type="SUPFAM" id="SSF47095">
    <property type="entry name" value="HMG-box"/>
    <property type="match status" value="1"/>
</dbReference>
<evidence type="ECO:0000313" key="7">
    <source>
        <dbReference type="Proteomes" id="UP000193067"/>
    </source>
</evidence>
<dbReference type="GO" id="GO:0001228">
    <property type="term" value="F:DNA-binding transcription activator activity, RNA polymerase II-specific"/>
    <property type="evidence" value="ECO:0007669"/>
    <property type="project" value="TreeGrafter"/>
</dbReference>
<evidence type="ECO:0000256" key="3">
    <source>
        <dbReference type="PROSITE-ProRule" id="PRU00267"/>
    </source>
</evidence>
<keyword evidence="3" id="KW-0539">Nucleus</keyword>
<evidence type="ECO:0000313" key="6">
    <source>
        <dbReference type="EMBL" id="OSD05558.1"/>
    </source>
</evidence>
<dbReference type="Gene3D" id="1.10.30.10">
    <property type="entry name" value="High mobility group box domain"/>
    <property type="match status" value="1"/>
</dbReference>
<dbReference type="GO" id="GO:0000978">
    <property type="term" value="F:RNA polymerase II cis-regulatory region sequence-specific DNA binding"/>
    <property type="evidence" value="ECO:0007669"/>
    <property type="project" value="TreeGrafter"/>
</dbReference>
<feature type="compositionally biased region" description="Basic residues" evidence="4">
    <location>
        <begin position="162"/>
        <end position="173"/>
    </location>
</feature>
<proteinExistence type="predicted"/>
<dbReference type="OrthoDB" id="1919336at2759"/>
<dbReference type="SMART" id="SM00398">
    <property type="entry name" value="HMG"/>
    <property type="match status" value="1"/>
</dbReference>
<feature type="compositionally biased region" description="Basic and acidic residues" evidence="4">
    <location>
        <begin position="174"/>
        <end position="188"/>
    </location>
</feature>
<feature type="domain" description="HMG box" evidence="5">
    <location>
        <begin position="92"/>
        <end position="160"/>
    </location>
</feature>
<dbReference type="InterPro" id="IPR036910">
    <property type="entry name" value="HMG_box_dom_sf"/>
</dbReference>
<reference evidence="6 7" key="1">
    <citation type="journal article" date="2015" name="Biotechnol. Biofuels">
        <title>Enhanced degradation of softwood versus hardwood by the white-rot fungus Pycnoporus coccineus.</title>
        <authorList>
            <person name="Couturier M."/>
            <person name="Navarro D."/>
            <person name="Chevret D."/>
            <person name="Henrissat B."/>
            <person name="Piumi F."/>
            <person name="Ruiz-Duenas F.J."/>
            <person name="Martinez A.T."/>
            <person name="Grigoriev I.V."/>
            <person name="Riley R."/>
            <person name="Lipzen A."/>
            <person name="Berrin J.G."/>
            <person name="Master E.R."/>
            <person name="Rosso M.N."/>
        </authorList>
    </citation>
    <scope>NUCLEOTIDE SEQUENCE [LARGE SCALE GENOMIC DNA]</scope>
    <source>
        <strain evidence="6 7">BRFM310</strain>
    </source>
</reference>
<accession>A0A1Y2IWS1</accession>
<feature type="compositionally biased region" description="Basic and acidic residues" evidence="4">
    <location>
        <begin position="35"/>
        <end position="47"/>
    </location>
</feature>
<feature type="region of interest" description="Disordered" evidence="4">
    <location>
        <begin position="156"/>
        <end position="207"/>
    </location>
</feature>
<dbReference type="STRING" id="1353009.A0A1Y2IWS1"/>
<feature type="compositionally biased region" description="Low complexity" evidence="4">
    <location>
        <begin position="535"/>
        <end position="554"/>
    </location>
</feature>
<dbReference type="PANTHER" id="PTHR10270:SF161">
    <property type="entry name" value="SEX-DETERMINING REGION Y PROTEIN"/>
    <property type="match status" value="1"/>
</dbReference>
<dbReference type="EMBL" id="KZ084092">
    <property type="protein sequence ID" value="OSD05558.1"/>
    <property type="molecule type" value="Genomic_DNA"/>
</dbReference>
<gene>
    <name evidence="6" type="ORF">PYCCODRAFT_1361599</name>
</gene>
<dbReference type="PROSITE" id="PS50118">
    <property type="entry name" value="HMG_BOX_2"/>
    <property type="match status" value="1"/>
</dbReference>
<dbReference type="GO" id="GO:0030154">
    <property type="term" value="P:cell differentiation"/>
    <property type="evidence" value="ECO:0007669"/>
    <property type="project" value="TreeGrafter"/>
</dbReference>
<feature type="compositionally biased region" description="Low complexity" evidence="4">
    <location>
        <begin position="48"/>
        <end position="57"/>
    </location>
</feature>
<feature type="region of interest" description="Disordered" evidence="4">
    <location>
        <begin position="225"/>
        <end position="252"/>
    </location>
</feature>
<name>A0A1Y2IWS1_TRAC3</name>